<dbReference type="PANTHER" id="PTHR21485">
    <property type="entry name" value="HAD SUPERFAMILY MEMBERS CMAS AND KDSC"/>
    <property type="match status" value="1"/>
</dbReference>
<dbReference type="InterPro" id="IPR003329">
    <property type="entry name" value="Cytidylyl_trans"/>
</dbReference>
<dbReference type="InterPro" id="IPR050793">
    <property type="entry name" value="CMP-NeuNAc_synthase"/>
</dbReference>
<gene>
    <name evidence="1" type="ORF">COU47_00645</name>
</gene>
<evidence type="ECO:0000313" key="1">
    <source>
        <dbReference type="EMBL" id="PIR69926.1"/>
    </source>
</evidence>
<dbReference type="GO" id="GO:0008781">
    <property type="term" value="F:N-acylneuraminate cytidylyltransferase activity"/>
    <property type="evidence" value="ECO:0007669"/>
    <property type="project" value="TreeGrafter"/>
</dbReference>
<sequence>MGGIRRQACTMEKTPQSVSRKHLRQFLCIFKKHSMSKSHKKILGIVTARGGSKGIPGKNVKPLLGKPLIFYTIAAAQRSEVFDRLILSTDDADIAEVAKRYGCEVPFIRPKELAKDNTAHLPVIRHAVEWLKEREGYKPDYVMILQPTSPLRQPFHIKDAVALLDAGADTVLSVSKIPKQFSPYKGMVIRDDGFMELINGDPVRNRAIRRQDLKDAYWSVGAIYLFKTDLLFEGKDPHFYGKRVAPYTIETKYIVDIDEPEDWEVAEKALIRLEKGV</sequence>
<reference evidence="2" key="1">
    <citation type="submission" date="2017-09" db="EMBL/GenBank/DDBJ databases">
        <title>Depth-based differentiation of microbial function through sediment-hosted aquifers and enrichment of novel symbionts in the deep terrestrial subsurface.</title>
        <authorList>
            <person name="Probst A.J."/>
            <person name="Ladd B."/>
            <person name="Jarett J.K."/>
            <person name="Geller-Mcgrath D.E."/>
            <person name="Sieber C.M.K."/>
            <person name="Emerson J.B."/>
            <person name="Anantharaman K."/>
            <person name="Thomas B.C."/>
            <person name="Malmstrom R."/>
            <person name="Stieglmeier M."/>
            <person name="Klingl A."/>
            <person name="Woyke T."/>
            <person name="Ryan C.M."/>
            <person name="Banfield J.F."/>
        </authorList>
    </citation>
    <scope>NUCLEOTIDE SEQUENCE [LARGE SCALE GENOMIC DNA]</scope>
</reference>
<dbReference type="Pfam" id="PF02348">
    <property type="entry name" value="CTP_transf_3"/>
    <property type="match status" value="1"/>
</dbReference>
<dbReference type="InterPro" id="IPR029044">
    <property type="entry name" value="Nucleotide-diphossugar_trans"/>
</dbReference>
<evidence type="ECO:0000313" key="2">
    <source>
        <dbReference type="Proteomes" id="UP000231503"/>
    </source>
</evidence>
<dbReference type="Proteomes" id="UP000231503">
    <property type="component" value="Unassembled WGS sequence"/>
</dbReference>
<dbReference type="CDD" id="cd02513">
    <property type="entry name" value="CMP-NeuAc_Synthase"/>
    <property type="match status" value="1"/>
</dbReference>
<dbReference type="PANTHER" id="PTHR21485:SF6">
    <property type="entry name" value="N-ACYLNEURAMINATE CYTIDYLYLTRANSFERASE-RELATED"/>
    <property type="match status" value="1"/>
</dbReference>
<accession>A0A2H0TEF1</accession>
<dbReference type="EMBL" id="PFCO01000001">
    <property type="protein sequence ID" value="PIR69926.1"/>
    <property type="molecule type" value="Genomic_DNA"/>
</dbReference>
<organism evidence="1 2">
    <name type="scientific">Candidatus Niyogibacteria bacterium CG10_big_fil_rev_8_21_14_0_10_46_36</name>
    <dbReference type="NCBI Taxonomy" id="1974726"/>
    <lineage>
        <taxon>Bacteria</taxon>
        <taxon>Candidatus Niyogiibacteriota</taxon>
    </lineage>
</organism>
<keyword evidence="1" id="KW-0808">Transferase</keyword>
<proteinExistence type="predicted"/>
<dbReference type="AlphaFoldDB" id="A0A2H0TEF1"/>
<keyword evidence="1" id="KW-0548">Nucleotidyltransferase</keyword>
<dbReference type="Gene3D" id="3.90.550.10">
    <property type="entry name" value="Spore Coat Polysaccharide Biosynthesis Protein SpsA, Chain A"/>
    <property type="match status" value="1"/>
</dbReference>
<dbReference type="SUPFAM" id="SSF53448">
    <property type="entry name" value="Nucleotide-diphospho-sugar transferases"/>
    <property type="match status" value="1"/>
</dbReference>
<name>A0A2H0TEF1_9BACT</name>
<comment type="caution">
    <text evidence="1">The sequence shown here is derived from an EMBL/GenBank/DDBJ whole genome shotgun (WGS) entry which is preliminary data.</text>
</comment>
<protein>
    <submittedName>
        <fullName evidence="1">Acylneuraminate cytidylyltransferase</fullName>
    </submittedName>
</protein>